<accession>A0A833VAV3</accession>
<keyword evidence="5 6" id="KW-0472">Membrane</keyword>
<dbReference type="AlphaFoldDB" id="A0A833VAV3"/>
<dbReference type="Pfam" id="PF08263">
    <property type="entry name" value="LRRNT_2"/>
    <property type="match status" value="1"/>
</dbReference>
<name>A0A833VAV3_9POAL</name>
<dbReference type="FunFam" id="3.80.10.10:FF:000400">
    <property type="entry name" value="Nuclear pore complex protein NUP107"/>
    <property type="match status" value="1"/>
</dbReference>
<comment type="subcellular location">
    <subcellularLocation>
        <location evidence="1">Membrane</location>
    </subcellularLocation>
</comment>
<evidence type="ECO:0000256" key="6">
    <source>
        <dbReference type="SAM" id="Phobius"/>
    </source>
</evidence>
<evidence type="ECO:0000256" key="5">
    <source>
        <dbReference type="ARBA" id="ARBA00023136"/>
    </source>
</evidence>
<evidence type="ECO:0000313" key="9">
    <source>
        <dbReference type="Proteomes" id="UP000623129"/>
    </source>
</evidence>
<dbReference type="SUPFAM" id="SSF52058">
    <property type="entry name" value="L domain-like"/>
    <property type="match status" value="1"/>
</dbReference>
<organism evidence="8 9">
    <name type="scientific">Carex littledalei</name>
    <dbReference type="NCBI Taxonomy" id="544730"/>
    <lineage>
        <taxon>Eukaryota</taxon>
        <taxon>Viridiplantae</taxon>
        <taxon>Streptophyta</taxon>
        <taxon>Embryophyta</taxon>
        <taxon>Tracheophyta</taxon>
        <taxon>Spermatophyta</taxon>
        <taxon>Magnoliopsida</taxon>
        <taxon>Liliopsida</taxon>
        <taxon>Poales</taxon>
        <taxon>Cyperaceae</taxon>
        <taxon>Cyperoideae</taxon>
        <taxon>Cariceae</taxon>
        <taxon>Carex</taxon>
        <taxon>Carex subgen. Euthyceras</taxon>
    </lineage>
</organism>
<dbReference type="Proteomes" id="UP000623129">
    <property type="component" value="Unassembled WGS sequence"/>
</dbReference>
<dbReference type="EMBL" id="SWLB01000012">
    <property type="protein sequence ID" value="KAF3331466.1"/>
    <property type="molecule type" value="Genomic_DNA"/>
</dbReference>
<dbReference type="InterPro" id="IPR032675">
    <property type="entry name" value="LRR_dom_sf"/>
</dbReference>
<sequence>MRNSWLEIMAGLMVTPRLSSIITHGLFAMFLLCAWSFSASGLLTSEVFEMEVQALMSIKALLKDPHGALKNWDKDAVDPCTWTMGTYSSENLVISLEAPSQNLSRPLSPSIGNLTNLVTVCLPSNNMSGTIPPEIGNLSSLKTLDLSNNHFYGDIPASLGYLQSLVYLKLSNNSISGAFPVSALNLSQLIFLHVLLKASSCRCIFAIFLFLNLHIQLWCSIVGNPLICGAGQQKDCLGIQPTANLTDTQSVPLSGNVRNHKVAVAFGSSIGCISFLLLTDLANAGATKRATCYVLVMTKPAKGELEAEVKEKLQSDYDQITSEVVDLTLGLY</sequence>
<evidence type="ECO:0000256" key="3">
    <source>
        <dbReference type="ARBA" id="ARBA00022729"/>
    </source>
</evidence>
<dbReference type="PANTHER" id="PTHR47988">
    <property type="entry name" value="SOMATIC EMBRYOGENESIS RECEPTOR KINASE 1"/>
    <property type="match status" value="1"/>
</dbReference>
<dbReference type="Gene3D" id="3.80.10.10">
    <property type="entry name" value="Ribonuclease Inhibitor"/>
    <property type="match status" value="1"/>
</dbReference>
<evidence type="ECO:0000313" key="8">
    <source>
        <dbReference type="EMBL" id="KAF3331466.1"/>
    </source>
</evidence>
<keyword evidence="6" id="KW-1133">Transmembrane helix</keyword>
<gene>
    <name evidence="8" type="ORF">FCM35_KLT02872</name>
</gene>
<reference evidence="8" key="1">
    <citation type="submission" date="2020-01" db="EMBL/GenBank/DDBJ databases">
        <title>Genome sequence of Kobresia littledalei, the first chromosome-level genome in the family Cyperaceae.</title>
        <authorList>
            <person name="Qu G."/>
        </authorList>
    </citation>
    <scope>NUCLEOTIDE SEQUENCE</scope>
    <source>
        <strain evidence="8">C.B.Clarke</strain>
        <tissue evidence="8">Leaf</tissue>
    </source>
</reference>
<dbReference type="Pfam" id="PF00560">
    <property type="entry name" value="LRR_1"/>
    <property type="match status" value="2"/>
</dbReference>
<dbReference type="GO" id="GO:0016020">
    <property type="term" value="C:membrane"/>
    <property type="evidence" value="ECO:0007669"/>
    <property type="project" value="UniProtKB-SubCell"/>
</dbReference>
<evidence type="ECO:0000256" key="4">
    <source>
        <dbReference type="ARBA" id="ARBA00022737"/>
    </source>
</evidence>
<dbReference type="InterPro" id="IPR001611">
    <property type="entry name" value="Leu-rich_rpt"/>
</dbReference>
<evidence type="ECO:0000256" key="2">
    <source>
        <dbReference type="ARBA" id="ARBA00022614"/>
    </source>
</evidence>
<keyword evidence="4" id="KW-0677">Repeat</keyword>
<dbReference type="InterPro" id="IPR013210">
    <property type="entry name" value="LRR_N_plant-typ"/>
</dbReference>
<evidence type="ECO:0000256" key="1">
    <source>
        <dbReference type="ARBA" id="ARBA00004370"/>
    </source>
</evidence>
<dbReference type="OrthoDB" id="664407at2759"/>
<keyword evidence="9" id="KW-1185">Reference proteome</keyword>
<protein>
    <recommendedName>
        <fullName evidence="7">Leucine-rich repeat-containing N-terminal plant-type domain-containing protein</fullName>
    </recommendedName>
</protein>
<feature type="domain" description="Leucine-rich repeat-containing N-terminal plant-type" evidence="7">
    <location>
        <begin position="51"/>
        <end position="83"/>
    </location>
</feature>
<comment type="caution">
    <text evidence="8">The sequence shown here is derived from an EMBL/GenBank/DDBJ whole genome shotgun (WGS) entry which is preliminary data.</text>
</comment>
<evidence type="ECO:0000259" key="7">
    <source>
        <dbReference type="Pfam" id="PF08263"/>
    </source>
</evidence>
<keyword evidence="6" id="KW-0812">Transmembrane</keyword>
<keyword evidence="2" id="KW-0433">Leucine-rich repeat</keyword>
<proteinExistence type="predicted"/>
<keyword evidence="3" id="KW-0732">Signal</keyword>
<feature type="transmembrane region" description="Helical" evidence="6">
    <location>
        <begin position="21"/>
        <end position="43"/>
    </location>
</feature>